<comment type="caution">
    <text evidence="4">The sequence shown here is derived from an EMBL/GenBank/DDBJ whole genome shotgun (WGS) entry which is preliminary data.</text>
</comment>
<protein>
    <submittedName>
        <fullName evidence="4">Uncharacterized protein</fullName>
    </submittedName>
</protein>
<dbReference type="Gene3D" id="3.40.50.10610">
    <property type="entry name" value="ABC-type transport auxiliary lipoprotein component"/>
    <property type="match status" value="1"/>
</dbReference>
<dbReference type="RefSeq" id="WP_002704898.1">
    <property type="nucleotide sequence ID" value="NZ_AGRW01000049.1"/>
</dbReference>
<evidence type="ECO:0000256" key="3">
    <source>
        <dbReference type="SAM" id="SignalP"/>
    </source>
</evidence>
<gene>
    <name evidence="4" type="ORF">TresaDRAFT_1179</name>
</gene>
<feature type="region of interest" description="Disordered" evidence="2">
    <location>
        <begin position="606"/>
        <end position="632"/>
    </location>
</feature>
<feature type="coiled-coil region" evidence="1">
    <location>
        <begin position="191"/>
        <end position="296"/>
    </location>
</feature>
<sequence length="794" mass="89748">MGKTVFRFLAAVAVLFASLGAYSAVPKDAAVMVYNTEEENVPKDLGWLKNSVRDRLSANVSKYTDFRLIDNTNEKKVKELQKKFEGGGYNEAAMAEIGNLTPAKYAIFSTVRKAGGKFSLTVGVVDLSTGTNLFQHVSEGQKEYERLYDGAGCEIDKITMNMCSALGVSLSTEQRWVLQHGESDLSSDDRQRLAEQEAARYKEQIAALNKEISVSSTSSELSADSVRAKAEAQRAIIAEKLRTAEEKSKRLAEENKKALEYEKILNEKSAKVKEERDRLAREAQEKAEKARSKKLENASILSQIRIIEGKKQALIGIRDDLHERLNEIDEQAQADIETETDKIMNAPLKIGDRKQDGTITSDALIRRQNAAKAKKIEILVQAEKDKEDASTKPKSTMDDLRKGIYADYALLGTEKKPRTVSSLSDELQLSVGVWDGESHKWPVNVYLYSDNILLTQTSFEIEYTQFTGNAVPKIEDSDEVWDDYSDAVAMYDSLFSRGDKILVCEMDYWAEPKDEDHPSEYKFGFSKLRVYNNVRGKNVSEMSLNSKRDFSMTPPYDIRTDEQIAEANRKEAEIKALEEKRLAAEKARQDAKDEVARIKAEREYREEQERIAREEEKAEKKRQKEIEREEARRKQHGRSSILLVGDFYNYGDDNMILAGGLMITKKLGKHFYWGLNLTGGFNTYIYSQSSDSKSEPSPDDLSYKDLGGETTLTFTGLLGMNWCFDEQIRVCLDGEAGLVNDAFGLCGSLTVEWFSPSVGWVLFGRYGVGWTPSECYTEQERFFDKYSIGLGITW</sequence>
<accession>H7ELM9</accession>
<evidence type="ECO:0000313" key="5">
    <source>
        <dbReference type="Proteomes" id="UP000003571"/>
    </source>
</evidence>
<dbReference type="EMBL" id="AGRW01000049">
    <property type="protein sequence ID" value="EIC01570.1"/>
    <property type="molecule type" value="Genomic_DNA"/>
</dbReference>
<dbReference type="PATRIC" id="fig|907348.3.peg.1822"/>
<name>H7ELM9_9SPIR</name>
<feature type="signal peptide" evidence="3">
    <location>
        <begin position="1"/>
        <end position="23"/>
    </location>
</feature>
<evidence type="ECO:0000256" key="1">
    <source>
        <dbReference type="SAM" id="Coils"/>
    </source>
</evidence>
<organism evidence="4 5">
    <name type="scientific">Treponema saccharophilum DSM 2985</name>
    <dbReference type="NCBI Taxonomy" id="907348"/>
    <lineage>
        <taxon>Bacteria</taxon>
        <taxon>Pseudomonadati</taxon>
        <taxon>Spirochaetota</taxon>
        <taxon>Spirochaetia</taxon>
        <taxon>Spirochaetales</taxon>
        <taxon>Treponemataceae</taxon>
        <taxon>Treponema</taxon>
    </lineage>
</organism>
<feature type="chain" id="PRO_5003608769" evidence="3">
    <location>
        <begin position="24"/>
        <end position="794"/>
    </location>
</feature>
<keyword evidence="1" id="KW-0175">Coiled coil</keyword>
<evidence type="ECO:0000256" key="2">
    <source>
        <dbReference type="SAM" id="MobiDB-lite"/>
    </source>
</evidence>
<reference evidence="4 5" key="1">
    <citation type="submission" date="2011-09" db="EMBL/GenBank/DDBJ databases">
        <title>The draft genome of Treponema saccharophilum DSM 2985.</title>
        <authorList>
            <consortium name="US DOE Joint Genome Institute (JGI-PGF)"/>
            <person name="Lucas S."/>
            <person name="Copeland A."/>
            <person name="Lapidus A."/>
            <person name="Glavina del Rio T."/>
            <person name="Dalin E."/>
            <person name="Tice H."/>
            <person name="Bruce D."/>
            <person name="Goodwin L."/>
            <person name="Pitluck S."/>
            <person name="Peters L."/>
            <person name="Kyrpides N."/>
            <person name="Mavromatis K."/>
            <person name="Ivanova N."/>
            <person name="Markowitz V."/>
            <person name="Cheng J.-F."/>
            <person name="Hugenholtz P."/>
            <person name="Woyke T."/>
            <person name="Wu D."/>
            <person name="Gronow S."/>
            <person name="Wellnitz S."/>
            <person name="Brambilla E."/>
            <person name="Klenk H.-P."/>
            <person name="Eisen J.A."/>
        </authorList>
    </citation>
    <scope>NUCLEOTIDE SEQUENCE [LARGE SCALE GENOMIC DNA]</scope>
    <source>
        <strain evidence="4 5">DSM 2985</strain>
    </source>
</reference>
<keyword evidence="5" id="KW-1185">Reference proteome</keyword>
<dbReference type="AlphaFoldDB" id="H7ELM9"/>
<proteinExistence type="predicted"/>
<dbReference type="Proteomes" id="UP000003571">
    <property type="component" value="Unassembled WGS sequence"/>
</dbReference>
<dbReference type="eggNOG" id="ENOG502ZICD">
    <property type="taxonomic scope" value="Bacteria"/>
</dbReference>
<evidence type="ECO:0000313" key="4">
    <source>
        <dbReference type="EMBL" id="EIC01570.1"/>
    </source>
</evidence>
<keyword evidence="3" id="KW-0732">Signal</keyword>